<reference evidence="1 2" key="1">
    <citation type="submission" date="2024-03" db="EMBL/GenBank/DDBJ databases">
        <title>First Report of Pectobacterium brasiliscabiei causing potato scab in china.</title>
        <authorList>
            <person name="Handique U."/>
        </authorList>
    </citation>
    <scope>NUCLEOTIDE SEQUENCE [LARGE SCALE GENOMIC DNA]</scope>
    <source>
        <strain evidence="1 2">ZRIMU1503</strain>
    </source>
</reference>
<protein>
    <submittedName>
        <fullName evidence="1">Uncharacterized protein</fullName>
    </submittedName>
</protein>
<sequence>MRQLVNLADRAASHRPLAAGAAAAALCTASLVAFIGRAKDHHGWALELVRAGDGRSR</sequence>
<dbReference type="RefSeq" id="WP_336542625.1">
    <property type="nucleotide sequence ID" value="NZ_JBBAYL010000029.1"/>
</dbReference>
<accession>A0ABU8GN98</accession>
<dbReference type="EMBL" id="JBBAYM010000030">
    <property type="protein sequence ID" value="MEI5614675.1"/>
    <property type="molecule type" value="Genomic_DNA"/>
</dbReference>
<keyword evidence="2" id="KW-1185">Reference proteome</keyword>
<organism evidence="1 2">
    <name type="scientific">Streptomyces brasiliscabiei</name>
    <dbReference type="NCBI Taxonomy" id="2736302"/>
    <lineage>
        <taxon>Bacteria</taxon>
        <taxon>Bacillati</taxon>
        <taxon>Actinomycetota</taxon>
        <taxon>Actinomycetes</taxon>
        <taxon>Kitasatosporales</taxon>
        <taxon>Streptomycetaceae</taxon>
        <taxon>Streptomyces</taxon>
    </lineage>
</organism>
<dbReference type="Proteomes" id="UP001365781">
    <property type="component" value="Unassembled WGS sequence"/>
</dbReference>
<proteinExistence type="predicted"/>
<comment type="caution">
    <text evidence="1">The sequence shown here is derived from an EMBL/GenBank/DDBJ whole genome shotgun (WGS) entry which is preliminary data.</text>
</comment>
<gene>
    <name evidence="1" type="ORF">WB403_36675</name>
</gene>
<name>A0ABU8GN98_9ACTN</name>
<evidence type="ECO:0000313" key="2">
    <source>
        <dbReference type="Proteomes" id="UP001365781"/>
    </source>
</evidence>
<evidence type="ECO:0000313" key="1">
    <source>
        <dbReference type="EMBL" id="MEI5614675.1"/>
    </source>
</evidence>